<name>A0ABT0NGH0_9FIRM</name>
<sequence>MPKRQSFMVRIHLPINGKYYLWYEVDEERNVKWYLPRDEAEVQEAVQKMLENVGKHMSNFYSNNSEYIKNL</sequence>
<comment type="caution">
    <text evidence="1">The sequence shown here is derived from an EMBL/GenBank/DDBJ whole genome shotgun (WGS) entry which is preliminary data.</text>
</comment>
<keyword evidence="2" id="KW-1185">Reference proteome</keyword>
<protein>
    <submittedName>
        <fullName evidence="1">Uncharacterized protein</fullName>
    </submittedName>
</protein>
<dbReference type="RefSeq" id="WP_249376342.1">
    <property type="nucleotide sequence ID" value="NZ_SNUZ01000007.1"/>
</dbReference>
<gene>
    <name evidence="1" type="ORF">E2N93_04835</name>
</gene>
<reference evidence="1 2" key="1">
    <citation type="submission" date="2019-03" db="EMBL/GenBank/DDBJ databases">
        <authorList>
            <person name="Molinero N."/>
            <person name="Sanchez B."/>
            <person name="Walker A."/>
            <person name="Duncan S."/>
            <person name="Delgado S."/>
            <person name="Margolles A."/>
        </authorList>
    </citation>
    <scope>NUCLEOTIDE SEQUENCE [LARGE SCALE GENOMIC DNA]</scope>
    <source>
        <strain evidence="1 2">IPLA60002</strain>
    </source>
</reference>
<evidence type="ECO:0000313" key="1">
    <source>
        <dbReference type="EMBL" id="MCL3787349.1"/>
    </source>
</evidence>
<organism evidence="1 2">
    <name type="scientific">Ruminococcus bromii</name>
    <dbReference type="NCBI Taxonomy" id="40518"/>
    <lineage>
        <taxon>Bacteria</taxon>
        <taxon>Bacillati</taxon>
        <taxon>Bacillota</taxon>
        <taxon>Clostridia</taxon>
        <taxon>Eubacteriales</taxon>
        <taxon>Oscillospiraceae</taxon>
        <taxon>Ruminococcus</taxon>
    </lineage>
</organism>
<accession>A0ABT0NGH0</accession>
<dbReference type="EMBL" id="SNUZ01000007">
    <property type="protein sequence ID" value="MCL3787349.1"/>
    <property type="molecule type" value="Genomic_DNA"/>
</dbReference>
<proteinExistence type="predicted"/>
<dbReference type="Proteomes" id="UP001056693">
    <property type="component" value="Unassembled WGS sequence"/>
</dbReference>
<evidence type="ECO:0000313" key="2">
    <source>
        <dbReference type="Proteomes" id="UP001056693"/>
    </source>
</evidence>